<proteinExistence type="predicted"/>
<dbReference type="KEGG" id="fak:FUA48_03065"/>
<gene>
    <name evidence="1" type="ORF">FUA48_03065</name>
</gene>
<name>A0A5B9G327_9FLAO</name>
<accession>A0A5B9G327</accession>
<sequence>MNDAINTFYLKCENNTDKLIKKSKKNILLRFLQKKTNKHN</sequence>
<evidence type="ECO:0000313" key="2">
    <source>
        <dbReference type="Proteomes" id="UP000321222"/>
    </source>
</evidence>
<dbReference type="Proteomes" id="UP000321222">
    <property type="component" value="Chromosome"/>
</dbReference>
<evidence type="ECO:0000313" key="1">
    <source>
        <dbReference type="EMBL" id="QEE51467.1"/>
    </source>
</evidence>
<organism evidence="1 2">
    <name type="scientific">Flavobacterium alkalisoli</name>
    <dbReference type="NCBI Taxonomy" id="2602769"/>
    <lineage>
        <taxon>Bacteria</taxon>
        <taxon>Pseudomonadati</taxon>
        <taxon>Bacteroidota</taxon>
        <taxon>Flavobacteriia</taxon>
        <taxon>Flavobacteriales</taxon>
        <taxon>Flavobacteriaceae</taxon>
        <taxon>Flavobacterium</taxon>
    </lineage>
</organism>
<protein>
    <submittedName>
        <fullName evidence="1">Uncharacterized protein</fullName>
    </submittedName>
</protein>
<keyword evidence="2" id="KW-1185">Reference proteome</keyword>
<dbReference type="AlphaFoldDB" id="A0A5B9G327"/>
<dbReference type="EMBL" id="CP042831">
    <property type="protein sequence ID" value="QEE51467.1"/>
    <property type="molecule type" value="Genomic_DNA"/>
</dbReference>
<reference evidence="1 2" key="1">
    <citation type="submission" date="2019-08" db="EMBL/GenBank/DDBJ databases">
        <title>Flavobacterium alkalisoli sp. nov., isolated from rhizosphere soil of Suaeda salsa.</title>
        <authorList>
            <person name="Sun J.-Q."/>
            <person name="Xu L."/>
        </authorList>
    </citation>
    <scope>NUCLEOTIDE SEQUENCE [LARGE SCALE GENOMIC DNA]</scope>
    <source>
        <strain evidence="1 2">XS-5</strain>
    </source>
</reference>